<evidence type="ECO:0000256" key="3">
    <source>
        <dbReference type="PIRSR" id="PIRSR000451-1"/>
    </source>
</evidence>
<dbReference type="Proteomes" id="UP000613512">
    <property type="component" value="Unassembled WGS sequence"/>
</dbReference>
<keyword evidence="1" id="KW-0808">Transferase</keyword>
<evidence type="ECO:0000313" key="5">
    <source>
        <dbReference type="EMBL" id="GGA61656.1"/>
    </source>
</evidence>
<dbReference type="GO" id="GO:0016020">
    <property type="term" value="C:membrane"/>
    <property type="evidence" value="ECO:0007669"/>
    <property type="project" value="InterPro"/>
</dbReference>
<dbReference type="GO" id="GO:0016747">
    <property type="term" value="F:acyltransferase activity, transferring groups other than amino-acyl groups"/>
    <property type="evidence" value="ECO:0007669"/>
    <property type="project" value="InterPro"/>
</dbReference>
<dbReference type="InterPro" id="IPR011141">
    <property type="entry name" value="Polyketide_synthase_type-III"/>
</dbReference>
<evidence type="ECO:0000259" key="4">
    <source>
        <dbReference type="Pfam" id="PF08392"/>
    </source>
</evidence>
<dbReference type="GO" id="GO:0030639">
    <property type="term" value="P:polyketide biosynthetic process"/>
    <property type="evidence" value="ECO:0007669"/>
    <property type="project" value="TreeGrafter"/>
</dbReference>
<dbReference type="RefSeq" id="WP_188382816.1">
    <property type="nucleotide sequence ID" value="NZ_BMEY01000001.1"/>
</dbReference>
<comment type="caution">
    <text evidence="5">The sequence shown here is derived from an EMBL/GenBank/DDBJ whole genome shotgun (WGS) entry which is preliminary data.</text>
</comment>
<organism evidence="5 6">
    <name type="scientific">Ornithinibacillus halotolerans</name>
    <dbReference type="NCBI Taxonomy" id="1274357"/>
    <lineage>
        <taxon>Bacteria</taxon>
        <taxon>Bacillati</taxon>
        <taxon>Bacillota</taxon>
        <taxon>Bacilli</taxon>
        <taxon>Bacillales</taxon>
        <taxon>Bacillaceae</taxon>
        <taxon>Ornithinibacillus</taxon>
    </lineage>
</organism>
<dbReference type="InterPro" id="IPR013601">
    <property type="entry name" value="FAE1_typ3_polyketide_synth"/>
</dbReference>
<feature type="active site" description="Acyl-thioester intermediate" evidence="3">
    <location>
        <position position="143"/>
    </location>
</feature>
<dbReference type="PANTHER" id="PTHR11877:SF99">
    <property type="entry name" value="1,3,6,8-TETRAHYDROXYNAPHTHALENE SYNTHASE"/>
    <property type="match status" value="1"/>
</dbReference>
<dbReference type="PIRSF" id="PIRSF000451">
    <property type="entry name" value="PKS_III"/>
    <property type="match status" value="1"/>
</dbReference>
<reference evidence="5" key="2">
    <citation type="submission" date="2020-09" db="EMBL/GenBank/DDBJ databases">
        <authorList>
            <person name="Sun Q."/>
            <person name="Zhou Y."/>
        </authorList>
    </citation>
    <scope>NUCLEOTIDE SEQUENCE</scope>
    <source>
        <strain evidence="5">CGMCC 1.12408</strain>
    </source>
</reference>
<dbReference type="Gene3D" id="3.40.47.10">
    <property type="match status" value="2"/>
</dbReference>
<reference evidence="5" key="1">
    <citation type="journal article" date="2014" name="Int. J. Syst. Evol. Microbiol.">
        <title>Complete genome sequence of Corynebacterium casei LMG S-19264T (=DSM 44701T), isolated from a smear-ripened cheese.</title>
        <authorList>
            <consortium name="US DOE Joint Genome Institute (JGI-PGF)"/>
            <person name="Walter F."/>
            <person name="Albersmeier A."/>
            <person name="Kalinowski J."/>
            <person name="Ruckert C."/>
        </authorList>
    </citation>
    <scope>NUCLEOTIDE SEQUENCE</scope>
    <source>
        <strain evidence="5">CGMCC 1.12408</strain>
    </source>
</reference>
<dbReference type="GO" id="GO:0006633">
    <property type="term" value="P:fatty acid biosynthetic process"/>
    <property type="evidence" value="ECO:0007669"/>
    <property type="project" value="InterPro"/>
</dbReference>
<dbReference type="SUPFAM" id="SSF53901">
    <property type="entry name" value="Thiolase-like"/>
    <property type="match status" value="2"/>
</dbReference>
<accession>A0A916RM08</accession>
<keyword evidence="2" id="KW-0012">Acyltransferase</keyword>
<feature type="domain" description="FAE" evidence="4">
    <location>
        <begin position="74"/>
        <end position="280"/>
    </location>
</feature>
<evidence type="ECO:0000313" key="6">
    <source>
        <dbReference type="Proteomes" id="UP000613512"/>
    </source>
</evidence>
<protein>
    <submittedName>
        <fullName evidence="5">Chalcone synthase</fullName>
    </submittedName>
</protein>
<gene>
    <name evidence="5" type="primary">bcsA</name>
    <name evidence="5" type="ORF">GCM10008025_02020</name>
</gene>
<dbReference type="Pfam" id="PF08392">
    <property type="entry name" value="FAE1_CUT1_RppA"/>
    <property type="match status" value="1"/>
</dbReference>
<evidence type="ECO:0000256" key="2">
    <source>
        <dbReference type="ARBA" id="ARBA00023315"/>
    </source>
</evidence>
<proteinExistence type="predicted"/>
<dbReference type="AlphaFoldDB" id="A0A916RM08"/>
<dbReference type="InterPro" id="IPR016039">
    <property type="entry name" value="Thiolase-like"/>
</dbReference>
<evidence type="ECO:0000256" key="1">
    <source>
        <dbReference type="ARBA" id="ARBA00022679"/>
    </source>
</evidence>
<dbReference type="CDD" id="cd00831">
    <property type="entry name" value="CHS_like"/>
    <property type="match status" value="1"/>
</dbReference>
<dbReference type="EMBL" id="BMEY01000001">
    <property type="protein sequence ID" value="GGA61656.1"/>
    <property type="molecule type" value="Genomic_DNA"/>
</dbReference>
<keyword evidence="6" id="KW-1185">Reference proteome</keyword>
<dbReference type="PANTHER" id="PTHR11877">
    <property type="entry name" value="HYDROXYMETHYLGLUTARYL-COA SYNTHASE"/>
    <property type="match status" value="1"/>
</dbReference>
<name>A0A916RM08_9BACI</name>
<sequence length="361" mass="41029">MAIVCSVGQGILEYELTQDRVKDLVKDLFHYNEREVKRLLPVFDHAAIHKRQFVVPEQWFLKDHSFEDRNHLFQQHAITYSLQAMDNCINSSPLQDHISYEDIDLLVFVTSTGISTPSIDAYLMNERPFRRDVERMPLWGLGCAGGAIGLSRVYNWLKANPEKNALIVNCEFCSLTFQKTDQTKSNLIGTALFGDGVSAVLLLGEQSPFRKSLTRPSPFIKSYSSYTEKESTDVMGWKVINTGFEVIFSKSIPVLVHKIWKKHMEEFLHQVNLTSDKLSAFIAHPGGKKVLEAMMEALHIQASKIRYSKEVLKEHGNMSSVTVQYVLGKWLEEKMNIGDKGVLTALGPGFSSEILLLEWDR</sequence>